<accession>A0AAV5RYZ5</accession>
<name>A0AAV5RYZ5_MAUHU</name>
<organism evidence="5 6">
    <name type="scientific">Maudiozyma humilis</name>
    <name type="common">Sour dough yeast</name>
    <name type="synonym">Kazachstania humilis</name>
    <dbReference type="NCBI Taxonomy" id="51915"/>
    <lineage>
        <taxon>Eukaryota</taxon>
        <taxon>Fungi</taxon>
        <taxon>Dikarya</taxon>
        <taxon>Ascomycota</taxon>
        <taxon>Saccharomycotina</taxon>
        <taxon>Saccharomycetes</taxon>
        <taxon>Saccharomycetales</taxon>
        <taxon>Saccharomycetaceae</taxon>
        <taxon>Maudiozyma</taxon>
    </lineage>
</organism>
<comment type="subcellular location">
    <subcellularLocation>
        <location evidence="1">Nucleus</location>
        <location evidence="1">Nucleolus</location>
    </subcellularLocation>
</comment>
<dbReference type="EMBL" id="BTGD01000010">
    <property type="protein sequence ID" value="GMM56849.1"/>
    <property type="molecule type" value="Genomic_DNA"/>
</dbReference>
<comment type="similarity">
    <text evidence="2">Belongs to the SWM2 family.</text>
</comment>
<evidence type="ECO:0000256" key="4">
    <source>
        <dbReference type="ARBA" id="ARBA00023242"/>
    </source>
</evidence>
<dbReference type="Proteomes" id="UP001377567">
    <property type="component" value="Unassembled WGS sequence"/>
</dbReference>
<dbReference type="GO" id="GO:0005730">
    <property type="term" value="C:nucleolus"/>
    <property type="evidence" value="ECO:0007669"/>
    <property type="project" value="UniProtKB-SubCell"/>
</dbReference>
<sequence>MEEVRALKTNNDIMKYLIAAVESDRDTTEFVSKLIELKDRNAKIRKTLPGICDRISKRYTGEVSKENPEYKERWTAIRTVLQDSSTTGGTPLGSNLFIQSVNITTDQTQSSQVERLEFDPVSGKVITDPLENLIIEEVDVSQYT</sequence>
<dbReference type="Pfam" id="PF17083">
    <property type="entry name" value="Swm2"/>
    <property type="match status" value="1"/>
</dbReference>
<evidence type="ECO:0000313" key="5">
    <source>
        <dbReference type="EMBL" id="GMM56849.1"/>
    </source>
</evidence>
<gene>
    <name evidence="5" type="ORF">DAKH74_034650</name>
</gene>
<evidence type="ECO:0000256" key="2">
    <source>
        <dbReference type="ARBA" id="ARBA00010032"/>
    </source>
</evidence>
<keyword evidence="4" id="KW-0539">Nucleus</keyword>
<evidence type="ECO:0000256" key="1">
    <source>
        <dbReference type="ARBA" id="ARBA00004604"/>
    </source>
</evidence>
<evidence type="ECO:0000256" key="3">
    <source>
        <dbReference type="ARBA" id="ARBA00019533"/>
    </source>
</evidence>
<dbReference type="InterPro" id="IPR031391">
    <property type="entry name" value="Swm2"/>
</dbReference>
<evidence type="ECO:0000313" key="6">
    <source>
        <dbReference type="Proteomes" id="UP001377567"/>
    </source>
</evidence>
<reference evidence="5 6" key="1">
    <citation type="journal article" date="2023" name="Elife">
        <title>Identification of key yeast species and microbe-microbe interactions impacting larval growth of Drosophila in the wild.</title>
        <authorList>
            <person name="Mure A."/>
            <person name="Sugiura Y."/>
            <person name="Maeda R."/>
            <person name="Honda K."/>
            <person name="Sakurai N."/>
            <person name="Takahashi Y."/>
            <person name="Watada M."/>
            <person name="Katoh T."/>
            <person name="Gotoh A."/>
            <person name="Gotoh Y."/>
            <person name="Taniguchi I."/>
            <person name="Nakamura K."/>
            <person name="Hayashi T."/>
            <person name="Katayama T."/>
            <person name="Uemura T."/>
            <person name="Hattori Y."/>
        </authorList>
    </citation>
    <scope>NUCLEOTIDE SEQUENCE [LARGE SCALE GENOMIC DNA]</scope>
    <source>
        <strain evidence="5 6">KH-74</strain>
    </source>
</reference>
<keyword evidence="6" id="KW-1185">Reference proteome</keyword>
<protein>
    <recommendedName>
        <fullName evidence="3">Nucleolar protein SWM2</fullName>
    </recommendedName>
</protein>
<comment type="caution">
    <text evidence="5">The sequence shown here is derived from an EMBL/GenBank/DDBJ whole genome shotgun (WGS) entry which is preliminary data.</text>
</comment>
<dbReference type="AlphaFoldDB" id="A0AAV5RYZ5"/>
<proteinExistence type="inferred from homology"/>